<dbReference type="PANTHER" id="PTHR43157:SF22">
    <property type="entry name" value="SHORT-CHAIN DEHYDROGENASE_REDUCTASE PHMF"/>
    <property type="match status" value="1"/>
</dbReference>
<evidence type="ECO:0000256" key="1">
    <source>
        <dbReference type="ARBA" id="ARBA00023002"/>
    </source>
</evidence>
<protein>
    <recommendedName>
        <fullName evidence="4">Short-chain dehydrogenase/reductase SDR</fullName>
    </recommendedName>
</protein>
<dbReference type="InterPro" id="IPR002347">
    <property type="entry name" value="SDR_fam"/>
</dbReference>
<dbReference type="GO" id="GO:0016491">
    <property type="term" value="F:oxidoreductase activity"/>
    <property type="evidence" value="ECO:0007669"/>
    <property type="project" value="UniProtKB-KW"/>
</dbReference>
<sequence>MASNPPDTQGLAMIWWGVRHPPADPTVSFAGKTVLITGANTGLGFEAALKFASLGASCLLLGVRSLERGEEARSRICQQTGYSAENVKLYELDMGTFASVKSFANTISKEPDLDITILNAGIAAPSWKLSPEGYEMSLQVNVLSTALLGILLLPRLKRSASLTGNPTHLEIVGSIAGRGVNIDEFSNEIGILEQANQASFFTAQKQYGVSKLFEFYVMQGLVEASSSADPDQCATDVIINAVCPGLCRSTLGRDFPALMKAPMALFHSVFARTAEQGARSYVSGVLQGENAHGQLWSGDMFFK</sequence>
<name>A0A9W9FCK3_9EURO</name>
<dbReference type="PRINTS" id="PR00081">
    <property type="entry name" value="GDHRDH"/>
</dbReference>
<keyword evidence="1" id="KW-0560">Oxidoreductase</keyword>
<dbReference type="AlphaFoldDB" id="A0A9W9FCK3"/>
<organism evidence="2 3">
    <name type="scientific">Penicillium angulare</name>
    <dbReference type="NCBI Taxonomy" id="116970"/>
    <lineage>
        <taxon>Eukaryota</taxon>
        <taxon>Fungi</taxon>
        <taxon>Dikarya</taxon>
        <taxon>Ascomycota</taxon>
        <taxon>Pezizomycotina</taxon>
        <taxon>Eurotiomycetes</taxon>
        <taxon>Eurotiomycetidae</taxon>
        <taxon>Eurotiales</taxon>
        <taxon>Aspergillaceae</taxon>
        <taxon>Penicillium</taxon>
    </lineage>
</organism>
<evidence type="ECO:0000313" key="3">
    <source>
        <dbReference type="Proteomes" id="UP001149165"/>
    </source>
</evidence>
<keyword evidence="3" id="KW-1185">Reference proteome</keyword>
<evidence type="ECO:0000313" key="2">
    <source>
        <dbReference type="EMBL" id="KAJ5097662.1"/>
    </source>
</evidence>
<reference evidence="2" key="2">
    <citation type="journal article" date="2023" name="IMA Fungus">
        <title>Comparative genomic study of the Penicillium genus elucidates a diverse pangenome and 15 lateral gene transfer events.</title>
        <authorList>
            <person name="Petersen C."/>
            <person name="Sorensen T."/>
            <person name="Nielsen M.R."/>
            <person name="Sondergaard T.E."/>
            <person name="Sorensen J.L."/>
            <person name="Fitzpatrick D.A."/>
            <person name="Frisvad J.C."/>
            <person name="Nielsen K.L."/>
        </authorList>
    </citation>
    <scope>NUCLEOTIDE SEQUENCE</scope>
    <source>
        <strain evidence="2">IBT 30069</strain>
    </source>
</reference>
<accession>A0A9W9FCK3</accession>
<dbReference type="EMBL" id="JAPQKH010000005">
    <property type="protein sequence ID" value="KAJ5097662.1"/>
    <property type="molecule type" value="Genomic_DNA"/>
</dbReference>
<dbReference type="Proteomes" id="UP001149165">
    <property type="component" value="Unassembled WGS sequence"/>
</dbReference>
<reference evidence="2" key="1">
    <citation type="submission" date="2022-11" db="EMBL/GenBank/DDBJ databases">
        <authorList>
            <person name="Petersen C."/>
        </authorList>
    </citation>
    <scope>NUCLEOTIDE SEQUENCE</scope>
    <source>
        <strain evidence="2">IBT 30069</strain>
    </source>
</reference>
<dbReference type="InterPro" id="IPR036291">
    <property type="entry name" value="NAD(P)-bd_dom_sf"/>
</dbReference>
<dbReference type="SUPFAM" id="SSF51735">
    <property type="entry name" value="NAD(P)-binding Rossmann-fold domains"/>
    <property type="match status" value="1"/>
</dbReference>
<gene>
    <name evidence="2" type="ORF">N7456_008383</name>
</gene>
<dbReference type="Gene3D" id="3.40.50.720">
    <property type="entry name" value="NAD(P)-binding Rossmann-like Domain"/>
    <property type="match status" value="1"/>
</dbReference>
<dbReference type="Pfam" id="PF00106">
    <property type="entry name" value="adh_short"/>
    <property type="match status" value="1"/>
</dbReference>
<dbReference type="PANTHER" id="PTHR43157">
    <property type="entry name" value="PHOSPHATIDYLINOSITOL-GLYCAN BIOSYNTHESIS CLASS F PROTEIN-RELATED"/>
    <property type="match status" value="1"/>
</dbReference>
<comment type="caution">
    <text evidence="2">The sequence shown here is derived from an EMBL/GenBank/DDBJ whole genome shotgun (WGS) entry which is preliminary data.</text>
</comment>
<evidence type="ECO:0008006" key="4">
    <source>
        <dbReference type="Google" id="ProtNLM"/>
    </source>
</evidence>
<dbReference type="OrthoDB" id="542013at2759"/>
<proteinExistence type="predicted"/>